<evidence type="ECO:0000313" key="7">
    <source>
        <dbReference type="EMBL" id="MBM0108145.1"/>
    </source>
</evidence>
<dbReference type="InterPro" id="IPR002933">
    <property type="entry name" value="Peptidase_M20"/>
</dbReference>
<evidence type="ECO:0000313" key="8">
    <source>
        <dbReference type="Proteomes" id="UP000661077"/>
    </source>
</evidence>
<evidence type="ECO:0000259" key="6">
    <source>
        <dbReference type="Pfam" id="PF07687"/>
    </source>
</evidence>
<sequence>MSATARALVHAYLEREFIRQVEFLAELVRVPSDNPPGDCAGAAERAHELLENLLDLEVDTDAVPAAATKAAGMISATNLIVRRRFGQGGPTIALNAHGDVVPPGNGWTHDPHGAEIIDDPDQGLVMFGRGVAVSKSDFATYTWALLALIELQKQGVPLNGVVELHFTYDEEAGGAVGPKRLLDQRLSKPDLAICAGFSYAVTSAHNGCLHLEIVVDGKAGHAAQPSSGADALQAATDILNVLYEYRDELSRRHSKVPGITTASLNIGLIQGGINTNVVPDRVTMRLDRRIIPEESAATAESHLRELIQDAVAHRPDITVTINRILLAEPLLELPGAARMIIALRTHAEEEFGVAVPVQGVPLYTDARHYASAGIPTVLYGAGPRTLQEANGHAPDECLRLEDLRKATAVVALTLVDLLRA</sequence>
<evidence type="ECO:0000256" key="3">
    <source>
        <dbReference type="ARBA" id="ARBA00022801"/>
    </source>
</evidence>
<dbReference type="InterPro" id="IPR001261">
    <property type="entry name" value="ArgE/DapE_CS"/>
</dbReference>
<name>A0ABS1X4K7_9GAMM</name>
<evidence type="ECO:0000256" key="2">
    <source>
        <dbReference type="ARBA" id="ARBA00022723"/>
    </source>
</evidence>
<comment type="cofactor">
    <cofactor evidence="1">
        <name>Zn(2+)</name>
        <dbReference type="ChEBI" id="CHEBI:29105"/>
    </cofactor>
</comment>
<keyword evidence="2" id="KW-0479">Metal-binding</keyword>
<dbReference type="Gene3D" id="3.40.630.10">
    <property type="entry name" value="Zn peptidases"/>
    <property type="match status" value="1"/>
</dbReference>
<accession>A0ABS1X4K7</accession>
<dbReference type="Pfam" id="PF07687">
    <property type="entry name" value="M20_dimer"/>
    <property type="match status" value="1"/>
</dbReference>
<dbReference type="InterPro" id="IPR050072">
    <property type="entry name" value="Peptidase_M20A"/>
</dbReference>
<dbReference type="Pfam" id="PF01546">
    <property type="entry name" value="Peptidase_M20"/>
    <property type="match status" value="1"/>
</dbReference>
<dbReference type="InterPro" id="IPR011650">
    <property type="entry name" value="Peptidase_M20_dimer"/>
</dbReference>
<evidence type="ECO:0000256" key="1">
    <source>
        <dbReference type="ARBA" id="ARBA00001947"/>
    </source>
</evidence>
<dbReference type="Proteomes" id="UP000661077">
    <property type="component" value="Unassembled WGS sequence"/>
</dbReference>
<organism evidence="7 8">
    <name type="scientific">Steroidobacter gossypii</name>
    <dbReference type="NCBI Taxonomy" id="2805490"/>
    <lineage>
        <taxon>Bacteria</taxon>
        <taxon>Pseudomonadati</taxon>
        <taxon>Pseudomonadota</taxon>
        <taxon>Gammaproteobacteria</taxon>
        <taxon>Steroidobacterales</taxon>
        <taxon>Steroidobacteraceae</taxon>
        <taxon>Steroidobacter</taxon>
    </lineage>
</organism>
<keyword evidence="3" id="KW-0378">Hydrolase</keyword>
<dbReference type="PANTHER" id="PTHR43808">
    <property type="entry name" value="ACETYLORNITHINE DEACETYLASE"/>
    <property type="match status" value="1"/>
</dbReference>
<evidence type="ECO:0000256" key="5">
    <source>
        <dbReference type="ARBA" id="ARBA00023285"/>
    </source>
</evidence>
<keyword evidence="5" id="KW-0170">Cobalt</keyword>
<reference evidence="7 8" key="1">
    <citation type="journal article" date="2021" name="Int. J. Syst. Evol. Microbiol.">
        <title>Steroidobacter gossypii sp. nov., isolated from soil of cotton cropping field.</title>
        <authorList>
            <person name="Huang R."/>
            <person name="Yang S."/>
            <person name="Zhen C."/>
            <person name="Liu W."/>
        </authorList>
    </citation>
    <scope>NUCLEOTIDE SEQUENCE [LARGE SCALE GENOMIC DNA]</scope>
    <source>
        <strain evidence="7 8">S1-65</strain>
    </source>
</reference>
<protein>
    <submittedName>
        <fullName evidence="7">M20/M25/M40 family metallo-hydrolase</fullName>
    </submittedName>
</protein>
<keyword evidence="4" id="KW-0862">Zinc</keyword>
<dbReference type="SUPFAM" id="SSF53187">
    <property type="entry name" value="Zn-dependent exopeptidases"/>
    <property type="match status" value="1"/>
</dbReference>
<gene>
    <name evidence="7" type="ORF">JM946_25720</name>
</gene>
<dbReference type="EMBL" id="JAEVLS010000006">
    <property type="protein sequence ID" value="MBM0108145.1"/>
    <property type="molecule type" value="Genomic_DNA"/>
</dbReference>
<dbReference type="SUPFAM" id="SSF55031">
    <property type="entry name" value="Bacterial exopeptidase dimerisation domain"/>
    <property type="match status" value="1"/>
</dbReference>
<dbReference type="PROSITE" id="PS00758">
    <property type="entry name" value="ARGE_DAPE_CPG2_1"/>
    <property type="match status" value="1"/>
</dbReference>
<dbReference type="Gene3D" id="3.30.70.360">
    <property type="match status" value="1"/>
</dbReference>
<feature type="domain" description="Peptidase M20 dimerisation" evidence="6">
    <location>
        <begin position="204"/>
        <end position="311"/>
    </location>
</feature>
<proteinExistence type="predicted"/>
<keyword evidence="8" id="KW-1185">Reference proteome</keyword>
<evidence type="ECO:0000256" key="4">
    <source>
        <dbReference type="ARBA" id="ARBA00022833"/>
    </source>
</evidence>
<dbReference type="InterPro" id="IPR036264">
    <property type="entry name" value="Bact_exopeptidase_dim_dom"/>
</dbReference>
<dbReference type="RefSeq" id="WP_203170252.1">
    <property type="nucleotide sequence ID" value="NZ_JAEVLS010000006.1"/>
</dbReference>
<comment type="caution">
    <text evidence="7">The sequence shown here is derived from an EMBL/GenBank/DDBJ whole genome shotgun (WGS) entry which is preliminary data.</text>
</comment>